<dbReference type="GO" id="GO:0004888">
    <property type="term" value="F:transmembrane signaling receptor activity"/>
    <property type="evidence" value="ECO:0007669"/>
    <property type="project" value="InterPro"/>
</dbReference>
<keyword evidence="11" id="KW-0325">Glycoprotein</keyword>
<dbReference type="InterPro" id="IPR006202">
    <property type="entry name" value="Neur_chan_lig-bd"/>
</dbReference>
<dbReference type="Pfam" id="PF02931">
    <property type="entry name" value="Neur_chan_LBD"/>
    <property type="match status" value="1"/>
</dbReference>
<comment type="caution">
    <text evidence="18">The sequence shown here is derived from an EMBL/GenBank/DDBJ whole genome shotgun (WGS) entry which is preliminary data.</text>
</comment>
<name>A0A8E0VF25_9TREM</name>
<dbReference type="PROSITE" id="PS00236">
    <property type="entry name" value="NEUROTR_ION_CHANNEL"/>
    <property type="match status" value="1"/>
</dbReference>
<dbReference type="CDD" id="cd19033">
    <property type="entry name" value="LGIC_ECD_nAChR_proto-like"/>
    <property type="match status" value="1"/>
</dbReference>
<dbReference type="AlphaFoldDB" id="A0A8E0VF25"/>
<evidence type="ECO:0000256" key="8">
    <source>
        <dbReference type="ARBA" id="ARBA00023136"/>
    </source>
</evidence>
<dbReference type="InterPro" id="IPR002394">
    <property type="entry name" value="Nicotinic_acetylcholine_rcpt"/>
</dbReference>
<protein>
    <submittedName>
        <fullName evidence="18">Neuronal acetylcholine receptor subunit alpha-2</fullName>
    </submittedName>
</protein>
<evidence type="ECO:0000313" key="18">
    <source>
        <dbReference type="EMBL" id="KAA0185949.1"/>
    </source>
</evidence>
<feature type="signal peptide" evidence="15">
    <location>
        <begin position="1"/>
        <end position="22"/>
    </location>
</feature>
<dbReference type="FunFam" id="2.70.170.10:FF:000016">
    <property type="entry name" value="Nicotinic acetylcholine receptor subunit"/>
    <property type="match status" value="1"/>
</dbReference>
<accession>A0A8E0VF25</accession>
<dbReference type="CDD" id="cd19051">
    <property type="entry name" value="LGIC_TM_cation"/>
    <property type="match status" value="1"/>
</dbReference>
<evidence type="ECO:0000256" key="12">
    <source>
        <dbReference type="ARBA" id="ARBA00023286"/>
    </source>
</evidence>
<evidence type="ECO:0000256" key="7">
    <source>
        <dbReference type="ARBA" id="ARBA00023065"/>
    </source>
</evidence>
<keyword evidence="6" id="KW-0770">Synapse</keyword>
<evidence type="ECO:0000256" key="6">
    <source>
        <dbReference type="ARBA" id="ARBA00023018"/>
    </source>
</evidence>
<keyword evidence="4 15" id="KW-0812">Transmembrane</keyword>
<dbReference type="Gene3D" id="2.70.170.10">
    <property type="entry name" value="Neurotransmitter-gated ion-channel ligand-binding domain"/>
    <property type="match status" value="1"/>
</dbReference>
<evidence type="ECO:0000313" key="19">
    <source>
        <dbReference type="Proteomes" id="UP000728185"/>
    </source>
</evidence>
<keyword evidence="7 15" id="KW-0406">Ion transport</keyword>
<evidence type="ECO:0000256" key="9">
    <source>
        <dbReference type="ARBA" id="ARBA00023157"/>
    </source>
</evidence>
<sequence length="785" mass="90204">MAFITWTVLLLTPLKFITPLCAAGKAFTNLSILPGTAHIQQSYWSLPLDPDGERFRQRMKATAAPQTSFDDSIVFIEWADPHPDLNIRASDWSEKRLTKNLLKDYDRRSRPVIDQITPLIQVTPNLSVYQINVEFGLELLQILDLDEMDQILTTSVRTLYRWKDYNFLWDPADYDGIEFVTIPSDYVWLPDIALYNYADERLDERRACDVRIQNDGTVIWSPMAIFKSTCAVDIKYFPFDSQKCSLKFGPWTHNGFLLNMSFYSNKRSLRMTNYITNPEWVVVQSSAIFTEVRYECCPERYPDISFHIWLMRHSAIYTYILIVPSVLLSSLTSVIFWLPPESPSKIVLAMNVFVAFLLLHLLLENMTPSAASSFPLLGAYFCFNMGVITVSMFLSCITVNLHFRADHTRSIPQWLLLLAKTVGSMLFVNTECLKDALVGDNGTIQNMESVGNASLARFTTSETENNREAKGQYKYSVRQKLPKQNEARLEIVRPISDDDSCWCLRGSASHKVVSHCLPDRTRCENRSERKISVRSFPKNASFSNKSRFPDVNWGATGQAGRPSAGKENVHRFEQTHEQEDCELCYRTRSNKGYLRPASQIVSPINSYAQDALMHAMESLSQGCGRNHQSRNTNQGFWDIFPEHNQSPCDQSVSTTSPANRFYIRLLGPNKISRASENATQNSHSATVPRELFTSSRVRQWRELESFIARKELYSLEMDLQYITNTIKTIELEKNERDRKTRIAEQWRTICLALDRVFFLIYLVTLIFSMCLFHPNVMSSLDKTNA</sequence>
<evidence type="ECO:0000259" key="16">
    <source>
        <dbReference type="Pfam" id="PF02931"/>
    </source>
</evidence>
<keyword evidence="10 18" id="KW-0675">Receptor</keyword>
<feature type="transmembrane region" description="Helical" evidence="15">
    <location>
        <begin position="756"/>
        <end position="776"/>
    </location>
</feature>
<comment type="similarity">
    <text evidence="1">Belongs to the ligand-gated ion channel (TC 1.A.9) family. Acetylcholine receptor (TC 1.A.9.1) subfamily.</text>
</comment>
<dbReference type="GO" id="GO:0045211">
    <property type="term" value="C:postsynaptic membrane"/>
    <property type="evidence" value="ECO:0007669"/>
    <property type="project" value="InterPro"/>
</dbReference>
<feature type="transmembrane region" description="Helical" evidence="15">
    <location>
        <begin position="316"/>
        <end position="339"/>
    </location>
</feature>
<dbReference type="InterPro" id="IPR036719">
    <property type="entry name" value="Neuro-gated_channel_TM_sf"/>
</dbReference>
<reference evidence="18" key="1">
    <citation type="submission" date="2019-05" db="EMBL/GenBank/DDBJ databases">
        <title>Annotation for the trematode Fasciolopsis buski.</title>
        <authorList>
            <person name="Choi Y.-J."/>
        </authorList>
    </citation>
    <scope>NUCLEOTIDE SEQUENCE</scope>
    <source>
        <strain evidence="18">HT</strain>
        <tissue evidence="18">Whole worm</tissue>
    </source>
</reference>
<evidence type="ECO:0000256" key="11">
    <source>
        <dbReference type="ARBA" id="ARBA00023180"/>
    </source>
</evidence>
<evidence type="ECO:0000256" key="10">
    <source>
        <dbReference type="ARBA" id="ARBA00023170"/>
    </source>
</evidence>
<dbReference type="InterPro" id="IPR036734">
    <property type="entry name" value="Neur_chan_lig-bd_sf"/>
</dbReference>
<keyword evidence="13 15" id="KW-0407">Ion channel</keyword>
<keyword evidence="15" id="KW-0732">Signal</keyword>
<feature type="transmembrane region" description="Helical" evidence="15">
    <location>
        <begin position="346"/>
        <end position="363"/>
    </location>
</feature>
<keyword evidence="12" id="KW-1071">Ligand-gated ion channel</keyword>
<dbReference type="SUPFAM" id="SSF63712">
    <property type="entry name" value="Nicotinic receptor ligand binding domain-like"/>
    <property type="match status" value="1"/>
</dbReference>
<dbReference type="PRINTS" id="PR00254">
    <property type="entry name" value="NICOTINICR"/>
</dbReference>
<feature type="transmembrane region" description="Helical" evidence="15">
    <location>
        <begin position="383"/>
        <end position="403"/>
    </location>
</feature>
<evidence type="ECO:0000256" key="13">
    <source>
        <dbReference type="ARBA" id="ARBA00023303"/>
    </source>
</evidence>
<feature type="domain" description="Neurotransmitter-gated ion-channel ligand-binding" evidence="16">
    <location>
        <begin position="94"/>
        <end position="313"/>
    </location>
</feature>
<dbReference type="Proteomes" id="UP000728185">
    <property type="component" value="Unassembled WGS sequence"/>
</dbReference>
<dbReference type="PANTHER" id="PTHR18945">
    <property type="entry name" value="NEUROTRANSMITTER GATED ION CHANNEL"/>
    <property type="match status" value="1"/>
</dbReference>
<evidence type="ECO:0000256" key="5">
    <source>
        <dbReference type="ARBA" id="ARBA00022989"/>
    </source>
</evidence>
<evidence type="ECO:0000256" key="3">
    <source>
        <dbReference type="ARBA" id="ARBA00022475"/>
    </source>
</evidence>
<dbReference type="InterPro" id="IPR038050">
    <property type="entry name" value="Neuro_actylchol_rec"/>
</dbReference>
<keyword evidence="19" id="KW-1185">Reference proteome</keyword>
<keyword evidence="5 15" id="KW-1133">Transmembrane helix</keyword>
<dbReference type="InterPro" id="IPR006029">
    <property type="entry name" value="Neurotrans-gated_channel_TM"/>
</dbReference>
<evidence type="ECO:0000259" key="17">
    <source>
        <dbReference type="Pfam" id="PF02932"/>
    </source>
</evidence>
<dbReference type="InterPro" id="IPR018000">
    <property type="entry name" value="Neurotransmitter_ion_chnl_CS"/>
</dbReference>
<dbReference type="OrthoDB" id="5975154at2759"/>
<evidence type="ECO:0000256" key="4">
    <source>
        <dbReference type="ARBA" id="ARBA00022692"/>
    </source>
</evidence>
<proteinExistence type="inferred from homology"/>
<dbReference type="Pfam" id="PF02932">
    <property type="entry name" value="Neur_chan_memb"/>
    <property type="match status" value="1"/>
</dbReference>
<dbReference type="GO" id="GO:0022848">
    <property type="term" value="F:acetylcholine-gated monoatomic cation-selective channel activity"/>
    <property type="evidence" value="ECO:0007669"/>
    <property type="project" value="InterPro"/>
</dbReference>
<evidence type="ECO:0000256" key="1">
    <source>
        <dbReference type="ARBA" id="ARBA00009237"/>
    </source>
</evidence>
<comment type="subcellular location">
    <subcellularLocation>
        <location evidence="14">Synaptic cell membrane</location>
        <topology evidence="14">Multi-pass membrane protein</topology>
    </subcellularLocation>
</comment>
<keyword evidence="3" id="KW-1003">Cell membrane</keyword>
<keyword evidence="8 15" id="KW-0472">Membrane</keyword>
<keyword evidence="9" id="KW-1015">Disulfide bond</keyword>
<evidence type="ECO:0000256" key="2">
    <source>
        <dbReference type="ARBA" id="ARBA00022448"/>
    </source>
</evidence>
<dbReference type="InterPro" id="IPR006201">
    <property type="entry name" value="Neur_channel"/>
</dbReference>
<dbReference type="SUPFAM" id="SSF90112">
    <property type="entry name" value="Neurotransmitter-gated ion-channel transmembrane pore"/>
    <property type="match status" value="1"/>
</dbReference>
<dbReference type="PRINTS" id="PR00252">
    <property type="entry name" value="NRIONCHANNEL"/>
</dbReference>
<feature type="domain" description="Neurotransmitter-gated ion-channel transmembrane" evidence="17">
    <location>
        <begin position="321"/>
        <end position="484"/>
    </location>
</feature>
<gene>
    <name evidence="18" type="ORF">FBUS_04495</name>
</gene>
<evidence type="ECO:0000256" key="15">
    <source>
        <dbReference type="RuleBase" id="RU000687"/>
    </source>
</evidence>
<evidence type="ECO:0000256" key="14">
    <source>
        <dbReference type="ARBA" id="ARBA00034099"/>
    </source>
</evidence>
<dbReference type="EMBL" id="LUCM01010080">
    <property type="protein sequence ID" value="KAA0185949.1"/>
    <property type="molecule type" value="Genomic_DNA"/>
</dbReference>
<keyword evidence="2 15" id="KW-0813">Transport</keyword>
<organism evidence="18 19">
    <name type="scientific">Fasciolopsis buskii</name>
    <dbReference type="NCBI Taxonomy" id="27845"/>
    <lineage>
        <taxon>Eukaryota</taxon>
        <taxon>Metazoa</taxon>
        <taxon>Spiralia</taxon>
        <taxon>Lophotrochozoa</taxon>
        <taxon>Platyhelminthes</taxon>
        <taxon>Trematoda</taxon>
        <taxon>Digenea</taxon>
        <taxon>Plagiorchiida</taxon>
        <taxon>Echinostomata</taxon>
        <taxon>Echinostomatoidea</taxon>
        <taxon>Fasciolidae</taxon>
        <taxon>Fasciolopsis</taxon>
    </lineage>
</organism>
<dbReference type="Gene3D" id="1.20.58.390">
    <property type="entry name" value="Neurotransmitter-gated ion-channel transmembrane domain"/>
    <property type="match status" value="1"/>
</dbReference>
<feature type="chain" id="PRO_5034467821" evidence="15">
    <location>
        <begin position="23"/>
        <end position="785"/>
    </location>
</feature>